<reference evidence="1 2" key="1">
    <citation type="submission" date="2016-10" db="EMBL/GenBank/DDBJ databases">
        <title>Genome sequence of Mycobacterium talmonii.</title>
        <authorList>
            <person name="Greninger A.L."/>
            <person name="Elliott B."/>
            <person name="Vasireddy S."/>
            <person name="Vasireddy R."/>
        </authorList>
    </citation>
    <scope>NUCLEOTIDE SEQUENCE [LARGE SCALE GENOMIC DNA]</scope>
    <source>
        <strain evidence="2">NE-TNMC-100812</strain>
    </source>
</reference>
<dbReference type="Proteomes" id="UP000179734">
    <property type="component" value="Unassembled WGS sequence"/>
</dbReference>
<dbReference type="AlphaFoldDB" id="A0A1S1NJK9"/>
<evidence type="ECO:0000313" key="2">
    <source>
        <dbReference type="Proteomes" id="UP000179734"/>
    </source>
</evidence>
<name>A0A1S1NJK9_9MYCO</name>
<gene>
    <name evidence="1" type="ORF">BKN37_09270</name>
</gene>
<organism evidence="1 2">
    <name type="scientific">Mycobacterium talmoniae</name>
    <dbReference type="NCBI Taxonomy" id="1858794"/>
    <lineage>
        <taxon>Bacteria</taxon>
        <taxon>Bacillati</taxon>
        <taxon>Actinomycetota</taxon>
        <taxon>Actinomycetes</taxon>
        <taxon>Mycobacteriales</taxon>
        <taxon>Mycobacteriaceae</taxon>
        <taxon>Mycobacterium</taxon>
    </lineage>
</organism>
<sequence>MAVLTATLLALVTACSDPEHAGPYGAQTARLGESLAVLGWNLAVSNLRWEADQVRVDVDAAVADPDAPHAKAGDIRFGLYGALGHPLEATGIGSCADVAGPGIDAGQPLSAPSPDRLTGTVCLGPMKNRSAVRGVYAYSPADRIAGSTVAYGAAFPVGVARTDGSDTGLALSTGGVTAWRAVGTPLTPAALGDPTAFTGNGYLLLNLVADAPAGRYRDDAVARGGPLMLVVAPSQPVPGLDPACAAAGSSALVLPEASLNAVHVNPSLCSHGEINAAVLYATVSVIGTHAAVWTVDA</sequence>
<proteinExistence type="predicted"/>
<comment type="caution">
    <text evidence="1">The sequence shown here is derived from an EMBL/GenBank/DDBJ whole genome shotgun (WGS) entry which is preliminary data.</text>
</comment>
<protein>
    <submittedName>
        <fullName evidence="1">Uncharacterized protein</fullName>
    </submittedName>
</protein>
<evidence type="ECO:0000313" key="1">
    <source>
        <dbReference type="EMBL" id="OHV04624.1"/>
    </source>
</evidence>
<dbReference type="EMBL" id="MLQM01000035">
    <property type="protein sequence ID" value="OHV04624.1"/>
    <property type="molecule type" value="Genomic_DNA"/>
</dbReference>
<accession>A0A1S1NJK9</accession>
<keyword evidence="2" id="KW-1185">Reference proteome</keyword>
<dbReference type="RefSeq" id="WP_071024739.1">
    <property type="nucleotide sequence ID" value="NZ_MLQM01000035.1"/>
</dbReference>